<organism evidence="1">
    <name type="scientific">Rhizophora mucronata</name>
    <name type="common">Asiatic mangrove</name>
    <dbReference type="NCBI Taxonomy" id="61149"/>
    <lineage>
        <taxon>Eukaryota</taxon>
        <taxon>Viridiplantae</taxon>
        <taxon>Streptophyta</taxon>
        <taxon>Embryophyta</taxon>
        <taxon>Tracheophyta</taxon>
        <taxon>Spermatophyta</taxon>
        <taxon>Magnoliopsida</taxon>
        <taxon>eudicotyledons</taxon>
        <taxon>Gunneridae</taxon>
        <taxon>Pentapetalae</taxon>
        <taxon>rosids</taxon>
        <taxon>fabids</taxon>
        <taxon>Malpighiales</taxon>
        <taxon>Rhizophoraceae</taxon>
        <taxon>Rhizophora</taxon>
    </lineage>
</organism>
<name>A0A2P2NAB5_RHIMU</name>
<protein>
    <submittedName>
        <fullName evidence="1">Uncharacterized protein</fullName>
    </submittedName>
</protein>
<accession>A0A2P2NAB5</accession>
<proteinExistence type="predicted"/>
<evidence type="ECO:0000313" key="1">
    <source>
        <dbReference type="EMBL" id="MBX39340.1"/>
    </source>
</evidence>
<dbReference type="EMBL" id="GGEC01058856">
    <property type="protein sequence ID" value="MBX39340.1"/>
    <property type="molecule type" value="Transcribed_RNA"/>
</dbReference>
<reference evidence="1" key="1">
    <citation type="submission" date="2018-02" db="EMBL/GenBank/DDBJ databases">
        <title>Rhizophora mucronata_Transcriptome.</title>
        <authorList>
            <person name="Meera S.P."/>
            <person name="Sreeshan A."/>
            <person name="Augustine A."/>
        </authorList>
    </citation>
    <scope>NUCLEOTIDE SEQUENCE</scope>
    <source>
        <tissue evidence="1">Leaf</tissue>
    </source>
</reference>
<dbReference type="AlphaFoldDB" id="A0A2P2NAB5"/>
<sequence>MPLTFVVHCFFQCLCLFSFLTFQPSSSLVLIVVIHLVSTVGFRC</sequence>